<dbReference type="SUPFAM" id="SSF103088">
    <property type="entry name" value="OmpA-like"/>
    <property type="match status" value="1"/>
</dbReference>
<reference evidence="6 7" key="1">
    <citation type="submission" date="2019-04" db="EMBL/GenBank/DDBJ databases">
        <title>Phreatobacter aquaticus sp. nov.</title>
        <authorList>
            <person name="Choi A."/>
        </authorList>
    </citation>
    <scope>NUCLEOTIDE SEQUENCE [LARGE SCALE GENOMIC DNA]</scope>
    <source>
        <strain evidence="6 7">KCTC 52518</strain>
    </source>
</reference>
<dbReference type="Gene3D" id="3.40.1520.20">
    <property type="match status" value="6"/>
</dbReference>
<dbReference type="GO" id="GO:0009279">
    <property type="term" value="C:cell outer membrane"/>
    <property type="evidence" value="ECO:0007669"/>
    <property type="project" value="UniProtKB-SubCell"/>
</dbReference>
<evidence type="ECO:0000256" key="2">
    <source>
        <dbReference type="ARBA" id="ARBA00023136"/>
    </source>
</evidence>
<keyword evidence="2 4" id="KW-0472">Membrane</keyword>
<feature type="domain" description="OmpA-like" evidence="5">
    <location>
        <begin position="895"/>
        <end position="1010"/>
    </location>
</feature>
<evidence type="ECO:0000313" key="7">
    <source>
        <dbReference type="Proteomes" id="UP000298781"/>
    </source>
</evidence>
<evidence type="ECO:0000256" key="3">
    <source>
        <dbReference type="ARBA" id="ARBA00023237"/>
    </source>
</evidence>
<dbReference type="AlphaFoldDB" id="A0A4D7AUV9"/>
<dbReference type="EMBL" id="CP039690">
    <property type="protein sequence ID" value="QCI62778.1"/>
    <property type="molecule type" value="Genomic_DNA"/>
</dbReference>
<evidence type="ECO:0000313" key="6">
    <source>
        <dbReference type="EMBL" id="QCI62778.1"/>
    </source>
</evidence>
<dbReference type="Proteomes" id="UP000298781">
    <property type="component" value="Chromosome"/>
</dbReference>
<dbReference type="Gene3D" id="3.30.1330.60">
    <property type="entry name" value="OmpA-like domain"/>
    <property type="match status" value="1"/>
</dbReference>
<dbReference type="InterPro" id="IPR007055">
    <property type="entry name" value="BON_dom"/>
</dbReference>
<evidence type="ECO:0000256" key="4">
    <source>
        <dbReference type="PROSITE-ProRule" id="PRU00473"/>
    </source>
</evidence>
<evidence type="ECO:0000259" key="5">
    <source>
        <dbReference type="PROSITE" id="PS51123"/>
    </source>
</evidence>
<dbReference type="InterPro" id="IPR050330">
    <property type="entry name" value="Bact_OuterMem_StrucFunc"/>
</dbReference>
<keyword evidence="3" id="KW-0998">Cell outer membrane</keyword>
<dbReference type="PANTHER" id="PTHR30329:SF21">
    <property type="entry name" value="LIPOPROTEIN YIAD-RELATED"/>
    <property type="match status" value="1"/>
</dbReference>
<gene>
    <name evidence="6" type="ORF">E8M01_00075</name>
</gene>
<dbReference type="KEGG" id="pstg:E8M01_00075"/>
<comment type="subcellular location">
    <subcellularLocation>
        <location evidence="1">Cell outer membrane</location>
    </subcellularLocation>
</comment>
<dbReference type="PRINTS" id="PR01021">
    <property type="entry name" value="OMPADOMAIN"/>
</dbReference>
<evidence type="ECO:0000256" key="1">
    <source>
        <dbReference type="ARBA" id="ARBA00004442"/>
    </source>
</evidence>
<protein>
    <submittedName>
        <fullName evidence="6">BON domain-containing protein</fullName>
    </submittedName>
</protein>
<accession>A0A4D7AUV9</accession>
<proteinExistence type="predicted"/>
<dbReference type="PANTHER" id="PTHR30329">
    <property type="entry name" value="STATOR ELEMENT OF FLAGELLAR MOTOR COMPLEX"/>
    <property type="match status" value="1"/>
</dbReference>
<dbReference type="CDD" id="cd07185">
    <property type="entry name" value="OmpA_C-like"/>
    <property type="match status" value="1"/>
</dbReference>
<sequence>MAPTGDAGPDRSDETCGRSPLGVAVRGWRRRHCAPAGLAMSRGDAIRRRGNWDMFRPKQWIWGLPPLALLVLLAIAFTEAPVTADVGKRVSAELARQGFDWAKVEAIGRDIRMTGQAESLEAQALAARAAAEVAGARLVDNATSIIAVRQPYLWTADKAGEVITLTGVVPSEASRGQIIAQARRLTGGAEVVDRLELARGAPDGFADATALLLRELGRLEQGRAALSDLKISLQGTANTTEVISSVSQAIGAPPAGFSVAEITIRPPRATPYLFEAERDPSGLALSGHVPNEATRASVLAMARQVLPGVAITDRMTLAEGAPSGYEAMTGFALAQLGRLSAGRVSLRDGALALRGAAPDGATYAAVTRAVRSGLPAVLSSATATITAPVIAPYRFSVIRQGDTIAVGGFIPDENVRADVLAAIRAAAPTLTIADRAEIGLGAPQGFQPMAAFVAGQAARLDPASALLADTALTIQGRAGTFAVLDAVTAMLRQPPTGLTVARIDLVPPTVRPFTWAARLDGADVVLEGHVPSTGVRDQVLARARSIASNAKVVDRMRVAEGASADFAAAALFGLGQLQRLKDGAVSLSDGSFAITGTGRDTVGAAEVAAAASGPQGLPRSARIVQNDVVATILSARPFLLNIIRTAQGVTLDGFAASEADKTALVEAARATLPGVTVTDKIRVAEGQPADMDWVAAGRFALMQVARLRQGSARYQDQAFTIEGDAIDRPGFVAANQAVRTEPFPNGGRLAGVDIRPPVVSPYPWFVQKTESGVLLQGFVPSNTLRQANREAAERIFAPLAVRDSQELAAGAPDGFAQVALFAMAQVARLAEGRASILDRTLRVAGRASSEAVANDIRGQLPPAGPEGFATHHELIGPVAPPAGLAPAPSSNPCAVQIREILTTGSVAFRPDSDAIRPDSLAVLTRIARSLGQCPAAAFIVEGHTDDTGSAERNLDLSQARALSVVKYLIRRGVPAARLTAQGFGQTRPVVPNDSAANRAKNRRIDFVVRP</sequence>
<dbReference type="PROSITE" id="PS51123">
    <property type="entry name" value="OMPA_2"/>
    <property type="match status" value="1"/>
</dbReference>
<dbReference type="Pfam" id="PF04972">
    <property type="entry name" value="BON"/>
    <property type="match status" value="3"/>
</dbReference>
<dbReference type="OrthoDB" id="5525824at2"/>
<keyword evidence="7" id="KW-1185">Reference proteome</keyword>
<dbReference type="Pfam" id="PF00691">
    <property type="entry name" value="OmpA"/>
    <property type="match status" value="1"/>
</dbReference>
<name>A0A4D7AUV9_9HYPH</name>
<dbReference type="InterPro" id="IPR006664">
    <property type="entry name" value="OMP_bac"/>
</dbReference>
<dbReference type="InterPro" id="IPR036737">
    <property type="entry name" value="OmpA-like_sf"/>
</dbReference>
<dbReference type="InterPro" id="IPR006665">
    <property type="entry name" value="OmpA-like"/>
</dbReference>
<organism evidence="6 7">
    <name type="scientific">Phreatobacter stygius</name>
    <dbReference type="NCBI Taxonomy" id="1940610"/>
    <lineage>
        <taxon>Bacteria</taxon>
        <taxon>Pseudomonadati</taxon>
        <taxon>Pseudomonadota</taxon>
        <taxon>Alphaproteobacteria</taxon>
        <taxon>Hyphomicrobiales</taxon>
        <taxon>Phreatobacteraceae</taxon>
        <taxon>Phreatobacter</taxon>
    </lineage>
</organism>